<proteinExistence type="predicted"/>
<gene>
    <name evidence="1" type="ORF">AVDCRST_MAG56-3616</name>
</gene>
<reference evidence="1" key="1">
    <citation type="submission" date="2020-02" db="EMBL/GenBank/DDBJ databases">
        <authorList>
            <person name="Meier V. D."/>
        </authorList>
    </citation>
    <scope>NUCLEOTIDE SEQUENCE</scope>
    <source>
        <strain evidence="1">AVDCRST_MAG56</strain>
    </source>
</reference>
<dbReference type="AlphaFoldDB" id="A0A6J4JHK9"/>
<protein>
    <submittedName>
        <fullName evidence="1">Uncharacterized protein</fullName>
    </submittedName>
</protein>
<organism evidence="1">
    <name type="scientific">uncultured Cytophagales bacterium</name>
    <dbReference type="NCBI Taxonomy" id="158755"/>
    <lineage>
        <taxon>Bacteria</taxon>
        <taxon>Pseudomonadati</taxon>
        <taxon>Bacteroidota</taxon>
        <taxon>Sphingobacteriia</taxon>
        <taxon>Sphingobacteriales</taxon>
        <taxon>environmental samples</taxon>
    </lineage>
</organism>
<dbReference type="EMBL" id="CADCTQ010000303">
    <property type="protein sequence ID" value="CAA9279391.1"/>
    <property type="molecule type" value="Genomic_DNA"/>
</dbReference>
<name>A0A6J4JHK9_9SPHI</name>
<evidence type="ECO:0000313" key="1">
    <source>
        <dbReference type="EMBL" id="CAA9279391.1"/>
    </source>
</evidence>
<sequence length="40" mass="4684">MLLDLYCEPLSGRLFIAFHHEVPGDDGRTEESREIHKKFP</sequence>
<accession>A0A6J4JHK9</accession>